<keyword evidence="6" id="KW-1185">Reference proteome</keyword>
<feature type="transmembrane region" description="Helical" evidence="4">
    <location>
        <begin position="146"/>
        <end position="163"/>
    </location>
</feature>
<dbReference type="PANTHER" id="PTHR10272:SF0">
    <property type="entry name" value="PLATELET-ACTIVATING FACTOR ACETYLHYDROLASE"/>
    <property type="match status" value="1"/>
</dbReference>
<dbReference type="Pfam" id="PF03403">
    <property type="entry name" value="PAF-AH_p_II"/>
    <property type="match status" value="2"/>
</dbReference>
<gene>
    <name evidence="5" type="ORF">GC098_06600</name>
</gene>
<reference evidence="5 6" key="1">
    <citation type="submission" date="2019-10" db="EMBL/GenBank/DDBJ databases">
        <title>Description of Paenibacillus terrestris sp. nov.</title>
        <authorList>
            <person name="Carlier A."/>
            <person name="Qi S."/>
        </authorList>
    </citation>
    <scope>NUCLEOTIDE SEQUENCE [LARGE SCALE GENOMIC DNA]</scope>
    <source>
        <strain evidence="5 6">LMG 31458</strain>
    </source>
</reference>
<keyword evidence="4" id="KW-0812">Transmembrane</keyword>
<name>A0ABX1XRC8_9BACL</name>
<keyword evidence="4" id="KW-0472">Membrane</keyword>
<evidence type="ECO:0000256" key="2">
    <source>
        <dbReference type="ARBA" id="ARBA00022963"/>
    </source>
</evidence>
<keyword evidence="3" id="KW-0443">Lipid metabolism</keyword>
<sequence>MRLIRPINYPCVRYHDFFLIKSFTLTSTCSRHKFPILSEFLYYVCNWNIMVEMTGREGSMRIFEIMLLVGNVMLWIVDRWFRRKAVGVAGCLAIGIALFHFIFEGYRWQMVPLYALTAGYLLYLFVKTRRNKERSKQPHSIRSFLLPFLLAVSAILPILLPVFKIDSPSGPYSVGTVTYHWTDPSREEILTDTPNDRRELLVQLWYPAQIDHASAKALYIPEYRQFGLALQQEYKIPAFIFHYLRYIKTNSYVVSPLSAEQVQYPLIVFSHGLPGTRFTSTSQMEELASNGYLVAAIQHPYYAMTTVFPDQRIAPKTNKLPAVIDIDGWDRMIDVWVKDAQFVLDQFEKLNKQDPQGLLTGKINVDKIGMLGHSFGGAATIQTLYADQRLKAGINMDGTPFGKTIVNGLKQPFMQMKTEVLETNTDVEPTEQQLAKIGVTKQAYDKYKTEIPIRNRVLFGNGGGYAVTIRGIKHMSFTDYYLWSPGLRLMDGLKLPPMQARHIINSYVLAFFDKYLNQKASTILDEPIPPFNEVTIEKK</sequence>
<dbReference type="Proteomes" id="UP000616779">
    <property type="component" value="Unassembled WGS sequence"/>
</dbReference>
<accession>A0ABX1XRC8</accession>
<evidence type="ECO:0000256" key="3">
    <source>
        <dbReference type="ARBA" id="ARBA00023098"/>
    </source>
</evidence>
<dbReference type="PANTHER" id="PTHR10272">
    <property type="entry name" value="PLATELET-ACTIVATING FACTOR ACETYLHYDROLASE"/>
    <property type="match status" value="1"/>
</dbReference>
<keyword evidence="1" id="KW-0378">Hydrolase</keyword>
<proteinExistence type="predicted"/>
<keyword evidence="2" id="KW-0442">Lipid degradation</keyword>
<dbReference type="SUPFAM" id="SSF53474">
    <property type="entry name" value="alpha/beta-Hydrolases"/>
    <property type="match status" value="1"/>
</dbReference>
<feature type="transmembrane region" description="Helical" evidence="4">
    <location>
        <begin position="85"/>
        <end position="103"/>
    </location>
</feature>
<dbReference type="InterPro" id="IPR029058">
    <property type="entry name" value="AB_hydrolase_fold"/>
</dbReference>
<organism evidence="5 6">
    <name type="scientific">Paenibacillus phytorum</name>
    <dbReference type="NCBI Taxonomy" id="2654977"/>
    <lineage>
        <taxon>Bacteria</taxon>
        <taxon>Bacillati</taxon>
        <taxon>Bacillota</taxon>
        <taxon>Bacilli</taxon>
        <taxon>Bacillales</taxon>
        <taxon>Paenibacillaceae</taxon>
        <taxon>Paenibacillus</taxon>
    </lineage>
</organism>
<keyword evidence="4" id="KW-1133">Transmembrane helix</keyword>
<protein>
    <submittedName>
        <fullName evidence="5">Uncharacterized protein</fullName>
    </submittedName>
</protein>
<evidence type="ECO:0000313" key="6">
    <source>
        <dbReference type="Proteomes" id="UP000616779"/>
    </source>
</evidence>
<comment type="caution">
    <text evidence="5">The sequence shown here is derived from an EMBL/GenBank/DDBJ whole genome shotgun (WGS) entry which is preliminary data.</text>
</comment>
<evidence type="ECO:0000313" key="5">
    <source>
        <dbReference type="EMBL" id="NOU71100.1"/>
    </source>
</evidence>
<feature type="transmembrane region" description="Helical" evidence="4">
    <location>
        <begin position="109"/>
        <end position="126"/>
    </location>
</feature>
<evidence type="ECO:0000256" key="4">
    <source>
        <dbReference type="SAM" id="Phobius"/>
    </source>
</evidence>
<dbReference type="EMBL" id="WHOA01000039">
    <property type="protein sequence ID" value="NOU71100.1"/>
    <property type="molecule type" value="Genomic_DNA"/>
</dbReference>
<dbReference type="Gene3D" id="3.40.50.1820">
    <property type="entry name" value="alpha/beta hydrolase"/>
    <property type="match status" value="1"/>
</dbReference>
<evidence type="ECO:0000256" key="1">
    <source>
        <dbReference type="ARBA" id="ARBA00022801"/>
    </source>
</evidence>